<evidence type="ECO:0000259" key="8">
    <source>
        <dbReference type="PROSITE" id="PS51192"/>
    </source>
</evidence>
<dbReference type="Gene3D" id="3.40.50.300">
    <property type="entry name" value="P-loop containing nucleotide triphosphate hydrolases"/>
    <property type="match status" value="2"/>
</dbReference>
<dbReference type="InterPro" id="IPR011545">
    <property type="entry name" value="DEAD/DEAH_box_helicase_dom"/>
</dbReference>
<dbReference type="GO" id="GO:0005524">
    <property type="term" value="F:ATP binding"/>
    <property type="evidence" value="ECO:0007669"/>
    <property type="project" value="UniProtKB-KW"/>
</dbReference>
<evidence type="ECO:0000259" key="9">
    <source>
        <dbReference type="PROSITE" id="PS51194"/>
    </source>
</evidence>
<evidence type="ECO:0000259" key="10">
    <source>
        <dbReference type="PROSITE" id="PS51195"/>
    </source>
</evidence>
<feature type="compositionally biased region" description="Basic and acidic residues" evidence="7">
    <location>
        <begin position="328"/>
        <end position="345"/>
    </location>
</feature>
<feature type="compositionally biased region" description="Basic and acidic residues" evidence="7">
    <location>
        <begin position="133"/>
        <end position="143"/>
    </location>
</feature>
<dbReference type="InterPro" id="IPR050079">
    <property type="entry name" value="DEAD_box_RNA_helicase"/>
</dbReference>
<dbReference type="PANTHER" id="PTHR47959:SF1">
    <property type="entry name" value="ATP-DEPENDENT RNA HELICASE DBPA"/>
    <property type="match status" value="1"/>
</dbReference>
<dbReference type="Pfam" id="PF00271">
    <property type="entry name" value="Helicase_C"/>
    <property type="match status" value="1"/>
</dbReference>
<feature type="compositionally biased region" description="Gly residues" evidence="7">
    <location>
        <begin position="1"/>
        <end position="15"/>
    </location>
</feature>
<dbReference type="PANTHER" id="PTHR47959">
    <property type="entry name" value="ATP-DEPENDENT RNA HELICASE RHLE-RELATED"/>
    <property type="match status" value="1"/>
</dbReference>
<dbReference type="InterPro" id="IPR001650">
    <property type="entry name" value="Helicase_C-like"/>
</dbReference>
<accession>A0A7E4VGQ3</accession>
<dbReference type="PROSITE" id="PS51192">
    <property type="entry name" value="HELICASE_ATP_BIND_1"/>
    <property type="match status" value="1"/>
</dbReference>
<dbReference type="CDD" id="cd18787">
    <property type="entry name" value="SF2_C_DEAD"/>
    <property type="match status" value="1"/>
</dbReference>
<proteinExistence type="predicted"/>
<reference evidence="11" key="1">
    <citation type="journal article" date="2013" name="Genetics">
        <title>The draft genome and transcriptome of Panagrellus redivivus are shaped by the harsh demands of a free-living lifestyle.</title>
        <authorList>
            <person name="Srinivasan J."/>
            <person name="Dillman A.R."/>
            <person name="Macchietto M.G."/>
            <person name="Heikkinen L."/>
            <person name="Lakso M."/>
            <person name="Fracchia K.M."/>
            <person name="Antoshechkin I."/>
            <person name="Mortazavi A."/>
            <person name="Wong G."/>
            <person name="Sternberg P.W."/>
        </authorList>
    </citation>
    <scope>NUCLEOTIDE SEQUENCE [LARGE SCALE GENOMIC DNA]</scope>
    <source>
        <strain evidence="11">MT8872</strain>
    </source>
</reference>
<keyword evidence="3" id="KW-0378">Hydrolase</keyword>
<evidence type="ECO:0000256" key="7">
    <source>
        <dbReference type="SAM" id="MobiDB-lite"/>
    </source>
</evidence>
<evidence type="ECO:0000256" key="6">
    <source>
        <dbReference type="PROSITE-ProRule" id="PRU00552"/>
    </source>
</evidence>
<dbReference type="InterPro" id="IPR014001">
    <property type="entry name" value="Helicase_ATP-bd"/>
</dbReference>
<protein>
    <recommendedName>
        <fullName evidence="1">RNA helicase</fullName>
        <ecNumber evidence="1">3.6.4.13</ecNumber>
    </recommendedName>
</protein>
<feature type="domain" description="Helicase ATP-binding" evidence="8">
    <location>
        <begin position="555"/>
        <end position="734"/>
    </location>
</feature>
<feature type="compositionally biased region" description="Basic and acidic residues" evidence="7">
    <location>
        <begin position="94"/>
        <end position="104"/>
    </location>
</feature>
<dbReference type="EC" id="3.6.4.13" evidence="1"/>
<evidence type="ECO:0000256" key="4">
    <source>
        <dbReference type="ARBA" id="ARBA00022806"/>
    </source>
</evidence>
<dbReference type="PROSITE" id="PS51195">
    <property type="entry name" value="Q_MOTIF"/>
    <property type="match status" value="1"/>
</dbReference>
<feature type="compositionally biased region" description="Gly residues" evidence="7">
    <location>
        <begin position="413"/>
        <end position="429"/>
    </location>
</feature>
<feature type="compositionally biased region" description="Pro residues" evidence="7">
    <location>
        <begin position="181"/>
        <end position="196"/>
    </location>
</feature>
<keyword evidence="5" id="KW-0067">ATP-binding</keyword>
<reference evidence="12" key="2">
    <citation type="submission" date="2020-10" db="UniProtKB">
        <authorList>
            <consortium name="WormBaseParasite"/>
        </authorList>
    </citation>
    <scope>IDENTIFICATION</scope>
</reference>
<dbReference type="InterPro" id="IPR014014">
    <property type="entry name" value="RNA_helicase_DEAD_Q_motif"/>
</dbReference>
<dbReference type="Pfam" id="PF00270">
    <property type="entry name" value="DEAD"/>
    <property type="match status" value="1"/>
</dbReference>
<feature type="domain" description="Helicase C-terminal" evidence="9">
    <location>
        <begin position="762"/>
        <end position="910"/>
    </location>
</feature>
<dbReference type="Proteomes" id="UP000492821">
    <property type="component" value="Unassembled WGS sequence"/>
</dbReference>
<dbReference type="InterPro" id="IPR000629">
    <property type="entry name" value="RNA-helicase_DEAD-box_CS"/>
</dbReference>
<evidence type="ECO:0000313" key="11">
    <source>
        <dbReference type="Proteomes" id="UP000492821"/>
    </source>
</evidence>
<dbReference type="SMART" id="SM00487">
    <property type="entry name" value="DEXDc"/>
    <property type="match status" value="1"/>
</dbReference>
<feature type="domain" description="DEAD-box RNA helicase Q" evidence="10">
    <location>
        <begin position="524"/>
        <end position="552"/>
    </location>
</feature>
<evidence type="ECO:0000313" key="12">
    <source>
        <dbReference type="WBParaSite" id="Pan_g20864.t2"/>
    </source>
</evidence>
<feature type="compositionally biased region" description="Basic and acidic residues" evidence="7">
    <location>
        <begin position="253"/>
        <end position="271"/>
    </location>
</feature>
<dbReference type="AlphaFoldDB" id="A0A7E4VGQ3"/>
<organism evidence="11 12">
    <name type="scientific">Panagrellus redivivus</name>
    <name type="common">Microworm</name>
    <dbReference type="NCBI Taxonomy" id="6233"/>
    <lineage>
        <taxon>Eukaryota</taxon>
        <taxon>Metazoa</taxon>
        <taxon>Ecdysozoa</taxon>
        <taxon>Nematoda</taxon>
        <taxon>Chromadorea</taxon>
        <taxon>Rhabditida</taxon>
        <taxon>Tylenchina</taxon>
        <taxon>Panagrolaimomorpha</taxon>
        <taxon>Panagrolaimoidea</taxon>
        <taxon>Panagrolaimidae</taxon>
        <taxon>Panagrellus</taxon>
    </lineage>
</organism>
<dbReference type="PROSITE" id="PS51194">
    <property type="entry name" value="HELICASE_CTER"/>
    <property type="match status" value="1"/>
</dbReference>
<feature type="region of interest" description="Disordered" evidence="7">
    <location>
        <begin position="925"/>
        <end position="967"/>
    </location>
</feature>
<dbReference type="GO" id="GO:0043186">
    <property type="term" value="C:P granule"/>
    <property type="evidence" value="ECO:0007669"/>
    <property type="project" value="UniProtKB-ARBA"/>
</dbReference>
<evidence type="ECO:0000256" key="2">
    <source>
        <dbReference type="ARBA" id="ARBA00022741"/>
    </source>
</evidence>
<feature type="short sequence motif" description="Q motif" evidence="6">
    <location>
        <begin position="524"/>
        <end position="552"/>
    </location>
</feature>
<feature type="region of interest" description="Disordered" evidence="7">
    <location>
        <begin position="1"/>
        <end position="479"/>
    </location>
</feature>
<evidence type="ECO:0000256" key="3">
    <source>
        <dbReference type="ARBA" id="ARBA00022801"/>
    </source>
</evidence>
<keyword evidence="11" id="KW-1185">Reference proteome</keyword>
<sequence>MTPSGYGRGGYSGHGGIDRERAADVSAPPPLNLPPRGAYTPTRGGFDHPNVGVRPMNRDIPPPSASRAPYGEPIGNSSGARTYPDVGSLSLNESRSRSQEDDFQRQNGRGGPPAPPAGRYGDPEDAGAARAPMPRDADDRDYRAQLPPSLDRAAFSEGRQPPVPPAAFGRGDPDRSRDAYAPPPTSQRPSEVPAPPGYNSRPVETNIPPPASYNRPLDPRINAPVNPPAPRVNDRPSPPSQRNGYDAPPQRGPYEDPRYAPQSRYEEERRPPPSAPQYNDREPTYNAPRGGYNSPRNGYDAPQRGPYDDRNDYDNRRPVYEPAPRGYDAPRRDYDDRYGYDDRRGPPPPRGSLMDRPMYDSRRGPSNDYDNRRPNGYSNDRDGRPSYNPVPPRGGYGGAPSYGRERSPPNRGYSGGYGRPEARGGGYARSGGNDVPLGGGGNSRFANSGQNSRQFDSYHGNENGFRPTFGQKERAPRDYVPHERPVEEIFQDDKNHSVHDGAFLSQDADIEVLGSDNLAKVNCEKWDEMELHPKILENISKSGYLYPRKIQQYTIPYVFDNFDIMCQGETGSGKTAAFLIPTIHKFLQDKESGAWKWTNRPYCLIISPTRELANQLYLQAKKFAHGTSCVIERAYGEINVRENIRQVSKCDILIGCVGRLMHFMTGGDLQCQDIKMLIIDEADRLFGDQHDQKFFEIFGWLPERSKRQTLLFSATLQDRVIQSLANDHMKPDCINIMAKNQSNSRVTYLIYAAESELKKMAMLTQFLRSTMKDGAKPRCLVFVNQKSKTDPVSVALSEEGIAATTIHGDRSQDLREEALNDFQKGKKQVLVATDVCARGVDIYDMDYVVNMDLPRDKSTYIQRCGRTGRLKEGYAVSFYYEPTDRLLAPDIAAILENSHQASPEFLHNGVRPGDCGIAEIPEREQRQNMASPSNVSAASSTSTARAASVSTPTPAPVIHDPTIADGW</sequence>
<dbReference type="WBParaSite" id="Pan_g20864.t2">
    <property type="protein sequence ID" value="Pan_g20864.t2"/>
    <property type="gene ID" value="Pan_g20864"/>
</dbReference>
<keyword evidence="2" id="KW-0547">Nucleotide-binding</keyword>
<name>A0A7E4VGQ3_PANRE</name>
<dbReference type="GO" id="GO:0003676">
    <property type="term" value="F:nucleic acid binding"/>
    <property type="evidence" value="ECO:0007669"/>
    <property type="project" value="InterPro"/>
</dbReference>
<feature type="compositionally biased region" description="Basic and acidic residues" evidence="7">
    <location>
        <begin position="357"/>
        <end position="384"/>
    </location>
</feature>
<dbReference type="PROSITE" id="PS00039">
    <property type="entry name" value="DEAD_ATP_HELICASE"/>
    <property type="match status" value="1"/>
</dbReference>
<dbReference type="SMART" id="SM00490">
    <property type="entry name" value="HELICc"/>
    <property type="match status" value="1"/>
</dbReference>
<evidence type="ECO:0000256" key="5">
    <source>
        <dbReference type="ARBA" id="ARBA00022840"/>
    </source>
</evidence>
<dbReference type="GO" id="GO:0016787">
    <property type="term" value="F:hydrolase activity"/>
    <property type="evidence" value="ECO:0007669"/>
    <property type="project" value="UniProtKB-KW"/>
</dbReference>
<dbReference type="GO" id="GO:0003724">
    <property type="term" value="F:RNA helicase activity"/>
    <property type="evidence" value="ECO:0007669"/>
    <property type="project" value="UniProtKB-EC"/>
</dbReference>
<evidence type="ECO:0000256" key="1">
    <source>
        <dbReference type="ARBA" id="ARBA00012552"/>
    </source>
</evidence>
<dbReference type="GO" id="GO:0005829">
    <property type="term" value="C:cytosol"/>
    <property type="evidence" value="ECO:0007669"/>
    <property type="project" value="TreeGrafter"/>
</dbReference>
<feature type="compositionally biased region" description="Polar residues" evidence="7">
    <location>
        <begin position="444"/>
        <end position="455"/>
    </location>
</feature>
<dbReference type="SUPFAM" id="SSF52540">
    <property type="entry name" value="P-loop containing nucleoside triphosphate hydrolases"/>
    <property type="match status" value="1"/>
</dbReference>
<dbReference type="InterPro" id="IPR027417">
    <property type="entry name" value="P-loop_NTPase"/>
</dbReference>
<feature type="compositionally biased region" description="Low complexity" evidence="7">
    <location>
        <begin position="930"/>
        <end position="952"/>
    </location>
</feature>
<feature type="compositionally biased region" description="Basic and acidic residues" evidence="7">
    <location>
        <begin position="306"/>
        <end position="319"/>
    </location>
</feature>
<keyword evidence="4" id="KW-0347">Helicase</keyword>